<dbReference type="AlphaFoldDB" id="A0A5C6DAB4"/>
<comment type="caution">
    <text evidence="2">The sequence shown here is derived from an EMBL/GenBank/DDBJ whole genome shotgun (WGS) entry which is preliminary data.</text>
</comment>
<gene>
    <name evidence="2" type="ORF">Poly41_60140</name>
</gene>
<reference evidence="2 3" key="1">
    <citation type="submission" date="2019-02" db="EMBL/GenBank/DDBJ databases">
        <title>Deep-cultivation of Planctomycetes and their phenomic and genomic characterization uncovers novel biology.</title>
        <authorList>
            <person name="Wiegand S."/>
            <person name="Jogler M."/>
            <person name="Boedeker C."/>
            <person name="Pinto D."/>
            <person name="Vollmers J."/>
            <person name="Rivas-Marin E."/>
            <person name="Kohn T."/>
            <person name="Peeters S.H."/>
            <person name="Heuer A."/>
            <person name="Rast P."/>
            <person name="Oberbeckmann S."/>
            <person name="Bunk B."/>
            <person name="Jeske O."/>
            <person name="Meyerdierks A."/>
            <person name="Storesund J.E."/>
            <person name="Kallscheuer N."/>
            <person name="Luecker S."/>
            <person name="Lage O.M."/>
            <person name="Pohl T."/>
            <person name="Merkel B.J."/>
            <person name="Hornburger P."/>
            <person name="Mueller R.-W."/>
            <person name="Bruemmer F."/>
            <person name="Labrenz M."/>
            <person name="Spormann A.M."/>
            <person name="Op Den Camp H."/>
            <person name="Overmann J."/>
            <person name="Amann R."/>
            <person name="Jetten M.S.M."/>
            <person name="Mascher T."/>
            <person name="Medema M.H."/>
            <person name="Devos D.P."/>
            <person name="Kaster A.-K."/>
            <person name="Ovreas L."/>
            <person name="Rohde M."/>
            <person name="Galperin M.Y."/>
            <person name="Jogler C."/>
        </authorList>
    </citation>
    <scope>NUCLEOTIDE SEQUENCE [LARGE SCALE GENOMIC DNA]</scope>
    <source>
        <strain evidence="2 3">Poly41</strain>
    </source>
</reference>
<proteinExistence type="predicted"/>
<organism evidence="2 3">
    <name type="scientific">Novipirellula artificiosorum</name>
    <dbReference type="NCBI Taxonomy" id="2528016"/>
    <lineage>
        <taxon>Bacteria</taxon>
        <taxon>Pseudomonadati</taxon>
        <taxon>Planctomycetota</taxon>
        <taxon>Planctomycetia</taxon>
        <taxon>Pirellulales</taxon>
        <taxon>Pirellulaceae</taxon>
        <taxon>Novipirellula</taxon>
    </lineage>
</organism>
<sequence length="39" mass="4288">MWGTTSRAAGGVERSEGESKEKAVPRNLFTERPEQPIKG</sequence>
<feature type="compositionally biased region" description="Basic and acidic residues" evidence="1">
    <location>
        <begin position="13"/>
        <end position="39"/>
    </location>
</feature>
<name>A0A5C6DAB4_9BACT</name>
<evidence type="ECO:0000256" key="1">
    <source>
        <dbReference type="SAM" id="MobiDB-lite"/>
    </source>
</evidence>
<feature type="region of interest" description="Disordered" evidence="1">
    <location>
        <begin position="1"/>
        <end position="39"/>
    </location>
</feature>
<keyword evidence="3" id="KW-1185">Reference proteome</keyword>
<dbReference type="EMBL" id="SJPV01000015">
    <property type="protein sequence ID" value="TWU31779.1"/>
    <property type="molecule type" value="Genomic_DNA"/>
</dbReference>
<evidence type="ECO:0000313" key="2">
    <source>
        <dbReference type="EMBL" id="TWU31779.1"/>
    </source>
</evidence>
<protein>
    <submittedName>
        <fullName evidence="2">Uncharacterized protein</fullName>
    </submittedName>
</protein>
<evidence type="ECO:0000313" key="3">
    <source>
        <dbReference type="Proteomes" id="UP000319143"/>
    </source>
</evidence>
<dbReference type="Proteomes" id="UP000319143">
    <property type="component" value="Unassembled WGS sequence"/>
</dbReference>
<accession>A0A5C6DAB4</accession>